<dbReference type="Pfam" id="PF02566">
    <property type="entry name" value="OsmC"/>
    <property type="match status" value="1"/>
</dbReference>
<dbReference type="EMBL" id="JAPRAT010000034">
    <property type="protein sequence ID" value="MCZ0704357.1"/>
    <property type="molecule type" value="Genomic_DNA"/>
</dbReference>
<protein>
    <submittedName>
        <fullName evidence="1">OsmC family protein</fullName>
    </submittedName>
</protein>
<dbReference type="SUPFAM" id="SSF82784">
    <property type="entry name" value="OsmC-like"/>
    <property type="match status" value="1"/>
</dbReference>
<dbReference type="InterPro" id="IPR015946">
    <property type="entry name" value="KH_dom-like_a/b"/>
</dbReference>
<evidence type="ECO:0000313" key="2">
    <source>
        <dbReference type="Proteomes" id="UP001084197"/>
    </source>
</evidence>
<dbReference type="InterPro" id="IPR003718">
    <property type="entry name" value="OsmC/Ohr_fam"/>
</dbReference>
<dbReference type="AlphaFoldDB" id="A0A9J6RG17"/>
<evidence type="ECO:0000313" key="1">
    <source>
        <dbReference type="EMBL" id="MCZ0704357.1"/>
    </source>
</evidence>
<accession>A0A9J6RG17</accession>
<dbReference type="InterPro" id="IPR052924">
    <property type="entry name" value="OsmC/Ohr_hydroprdx_reductase"/>
</dbReference>
<dbReference type="InterPro" id="IPR036102">
    <property type="entry name" value="OsmC/Ohrsf"/>
</dbReference>
<keyword evidence="2" id="KW-1185">Reference proteome</keyword>
<sequence>MKKMKFNVNAQSEGLTLKAKAGKHEIVLDEGAQMGGKDLGPNPLQNVLAALASCENVTGHIIAREMNFDLQQIEFSITGEFDPRGFMGDPNIRPYFETITVEAKVTTNEPEERLNELQAKVEARCPVYTLLKAADVKLNDSWIK</sequence>
<name>A0A9J6RG17_9BACI</name>
<dbReference type="Gene3D" id="3.30.300.20">
    <property type="match status" value="1"/>
</dbReference>
<reference evidence="1" key="1">
    <citation type="submission" date="2022-11" db="EMBL/GenBank/DDBJ databases">
        <title>WGS of Natronobacillus azotifigens 24KS-1, an anaerobic diazotrophic haloalkaliphile from soda-rich habitats.</title>
        <authorList>
            <person name="Sorokin D.Y."/>
            <person name="Merkel A.Y."/>
        </authorList>
    </citation>
    <scope>NUCLEOTIDE SEQUENCE</scope>
    <source>
        <strain evidence="1">24KS-1</strain>
    </source>
</reference>
<dbReference type="PANTHER" id="PTHR35368">
    <property type="entry name" value="HYDROPEROXIDE REDUCTASE"/>
    <property type="match status" value="1"/>
</dbReference>
<organism evidence="1 2">
    <name type="scientific">Natronobacillus azotifigens</name>
    <dbReference type="NCBI Taxonomy" id="472978"/>
    <lineage>
        <taxon>Bacteria</taxon>
        <taxon>Bacillati</taxon>
        <taxon>Bacillota</taxon>
        <taxon>Bacilli</taxon>
        <taxon>Bacillales</taxon>
        <taxon>Bacillaceae</taxon>
        <taxon>Natronobacillus</taxon>
    </lineage>
</organism>
<comment type="caution">
    <text evidence="1">The sequence shown here is derived from an EMBL/GenBank/DDBJ whole genome shotgun (WGS) entry which is preliminary data.</text>
</comment>
<dbReference type="RefSeq" id="WP_268781126.1">
    <property type="nucleotide sequence ID" value="NZ_JAPRAT010000034.1"/>
</dbReference>
<dbReference type="PANTHER" id="PTHR35368:SF1">
    <property type="entry name" value="HYDROPEROXIDE REDUCTASE"/>
    <property type="match status" value="1"/>
</dbReference>
<gene>
    <name evidence="1" type="ORF">OWO01_14200</name>
</gene>
<proteinExistence type="predicted"/>
<dbReference type="Proteomes" id="UP001084197">
    <property type="component" value="Unassembled WGS sequence"/>
</dbReference>